<evidence type="ECO:0000256" key="3">
    <source>
        <dbReference type="SAM" id="MobiDB-lite"/>
    </source>
</evidence>
<evidence type="ECO:0000313" key="6">
    <source>
        <dbReference type="Proteomes" id="UP000499080"/>
    </source>
</evidence>
<sequence length="624" mass="69118">MGRWNSKGCQTRVKWFKVQTKTREKCPKNEVYSDCVIPCNDCQTRGKCNFLVCNKGCDCRKGYYRDFSGRCVPARQCPIIDPTPAPADCSPDQQYYECIPRCSRTCEAYTRPVKIFCSELCVEGCFCREGLYEAEDGSCVPPEQCPLPTTSLADGTTCGGLQVTDGSADCFNDGDKNVCQIECDGVNQGEFTCTEDKGWTPELPTCAKPIEEQCPENEEYSDCVNPCNDCQTRGNCNFLVCNKGCDCKEGYYRDFDGGDGRCILGLQCPMIDPTPPPNQCGADEQFYDCIPACQQTCFALTSEVKIACRMPCRSGCYCREGLYQKDDGTCVPPEGCYDDDDTPVTATLPAVTPTQTPSCGKNEQYYSCKPTCKNTCENYQAVNPICPRICIAGCSCKKGYVKRSDGKCVKPEKCKKSSPTTKPTKPMNQQCGRRNEQYYSCIPTCNNTCENYQAVRPICPRICIKGCACRKGYVKRSDGECVKPEKCNKSPPPTKPTTKPNPSCGKNEQYYPCKPTCKNTCENYQAVRPICPLICIAGCACKKGYVKRSDGKCVKPEKCNKSSPTTKPTSKKLPQILYLQIAALTSFLIVSGSLLHVRHWEFIVDQNVTIRTVPTISGGDWGKK</sequence>
<dbReference type="OrthoDB" id="6436526at2759"/>
<comment type="caution">
    <text evidence="5">The sequence shown here is derived from an EMBL/GenBank/DDBJ whole genome shotgun (WGS) entry which is preliminary data.</text>
</comment>
<dbReference type="Gene3D" id="2.10.25.10">
    <property type="entry name" value="Laminin"/>
    <property type="match status" value="7"/>
</dbReference>
<dbReference type="EMBL" id="BGPR01010623">
    <property type="protein sequence ID" value="GBN47146.1"/>
    <property type="molecule type" value="Genomic_DNA"/>
</dbReference>
<dbReference type="GO" id="GO:0030414">
    <property type="term" value="F:peptidase inhibitor activity"/>
    <property type="evidence" value="ECO:0007669"/>
    <property type="project" value="UniProtKB-KW"/>
</dbReference>
<feature type="domain" description="TIL" evidence="4">
    <location>
        <begin position="359"/>
        <end position="414"/>
    </location>
</feature>
<evidence type="ECO:0000256" key="1">
    <source>
        <dbReference type="ARBA" id="ARBA00022690"/>
    </source>
</evidence>
<dbReference type="Proteomes" id="UP000499080">
    <property type="component" value="Unassembled WGS sequence"/>
</dbReference>
<proteinExistence type="predicted"/>
<name>A0A4Y2PAW6_ARAVE</name>
<evidence type="ECO:0000256" key="2">
    <source>
        <dbReference type="ARBA" id="ARBA00023157"/>
    </source>
</evidence>
<accession>A0A4Y2PAW6</accession>
<evidence type="ECO:0000313" key="5">
    <source>
        <dbReference type="EMBL" id="GBN47146.1"/>
    </source>
</evidence>
<feature type="domain" description="TIL" evidence="4">
    <location>
        <begin position="433"/>
        <end position="487"/>
    </location>
</feature>
<dbReference type="PANTHER" id="PTHR23259">
    <property type="entry name" value="RIDDLE"/>
    <property type="match status" value="1"/>
</dbReference>
<dbReference type="PANTHER" id="PTHR23259:SF70">
    <property type="entry name" value="ACCESSORY GLAND PROTEIN ACP62F-RELATED"/>
    <property type="match status" value="1"/>
</dbReference>
<dbReference type="AlphaFoldDB" id="A0A4Y2PAW6"/>
<dbReference type="InterPro" id="IPR002919">
    <property type="entry name" value="TIL_dom"/>
</dbReference>
<feature type="domain" description="TIL" evidence="4">
    <location>
        <begin position="504"/>
        <end position="559"/>
    </location>
</feature>
<keyword evidence="6" id="KW-1185">Reference proteome</keyword>
<feature type="region of interest" description="Disordered" evidence="3">
    <location>
        <begin position="483"/>
        <end position="503"/>
    </location>
</feature>
<dbReference type="InterPro" id="IPR051368">
    <property type="entry name" value="SerProtInhib-TIL_Domain"/>
</dbReference>
<feature type="domain" description="TIL" evidence="4">
    <location>
        <begin position="89"/>
        <end position="145"/>
    </location>
</feature>
<dbReference type="CDD" id="cd19941">
    <property type="entry name" value="TIL"/>
    <property type="match status" value="7"/>
</dbReference>
<organism evidence="5 6">
    <name type="scientific">Araneus ventricosus</name>
    <name type="common">Orbweaver spider</name>
    <name type="synonym">Epeira ventricosa</name>
    <dbReference type="NCBI Taxonomy" id="182803"/>
    <lineage>
        <taxon>Eukaryota</taxon>
        <taxon>Metazoa</taxon>
        <taxon>Ecdysozoa</taxon>
        <taxon>Arthropoda</taxon>
        <taxon>Chelicerata</taxon>
        <taxon>Arachnida</taxon>
        <taxon>Araneae</taxon>
        <taxon>Araneomorphae</taxon>
        <taxon>Entelegynae</taxon>
        <taxon>Araneoidea</taxon>
        <taxon>Araneidae</taxon>
        <taxon>Araneus</taxon>
    </lineage>
</organism>
<gene>
    <name evidence="5" type="ORF">AVEN_91085_1</name>
</gene>
<feature type="domain" description="TIL" evidence="4">
    <location>
        <begin position="26"/>
        <end position="77"/>
    </location>
</feature>
<dbReference type="Pfam" id="PF01826">
    <property type="entry name" value="TIL"/>
    <property type="match status" value="6"/>
</dbReference>
<dbReference type="InterPro" id="IPR036084">
    <property type="entry name" value="Ser_inhib-like_sf"/>
</dbReference>
<keyword evidence="1" id="KW-0646">Protease inhibitor</keyword>
<evidence type="ECO:0000259" key="4">
    <source>
        <dbReference type="Pfam" id="PF01826"/>
    </source>
</evidence>
<feature type="domain" description="TIL" evidence="4">
    <location>
        <begin position="280"/>
        <end position="336"/>
    </location>
</feature>
<keyword evidence="2" id="KW-1015">Disulfide bond</keyword>
<protein>
    <recommendedName>
        <fullName evidence="4">TIL domain-containing protein</fullName>
    </recommendedName>
</protein>
<dbReference type="SUPFAM" id="SSF57567">
    <property type="entry name" value="Serine protease inhibitors"/>
    <property type="match status" value="7"/>
</dbReference>
<reference evidence="5 6" key="1">
    <citation type="journal article" date="2019" name="Sci. Rep.">
        <title>Orb-weaving spider Araneus ventricosus genome elucidates the spidroin gene catalogue.</title>
        <authorList>
            <person name="Kono N."/>
            <person name="Nakamura H."/>
            <person name="Ohtoshi R."/>
            <person name="Moran D.A.P."/>
            <person name="Shinohara A."/>
            <person name="Yoshida Y."/>
            <person name="Fujiwara M."/>
            <person name="Mori M."/>
            <person name="Tomita M."/>
            <person name="Arakawa K."/>
        </authorList>
    </citation>
    <scope>NUCLEOTIDE SEQUENCE [LARGE SCALE GENOMIC DNA]</scope>
</reference>